<protein>
    <submittedName>
        <fullName evidence="2">Uncharacterized protein</fullName>
    </submittedName>
</protein>
<dbReference type="OMA" id="DENCCLG"/>
<feature type="chain" id="PRO_5017921672" evidence="1">
    <location>
        <begin position="27"/>
        <end position="75"/>
    </location>
</feature>
<dbReference type="Proteomes" id="UP000006729">
    <property type="component" value="Chromosome 6"/>
</dbReference>
<evidence type="ECO:0000313" key="2">
    <source>
        <dbReference type="EMBL" id="RQO91167.1"/>
    </source>
</evidence>
<keyword evidence="3" id="KW-1185">Reference proteome</keyword>
<dbReference type="EMBL" id="CM009295">
    <property type="protein sequence ID" value="RQO91167.1"/>
    <property type="molecule type" value="Genomic_DNA"/>
</dbReference>
<name>A0A3N7F0S3_POPTR</name>
<feature type="signal peptide" evidence="1">
    <location>
        <begin position="1"/>
        <end position="26"/>
    </location>
</feature>
<organism evidence="2 3">
    <name type="scientific">Populus trichocarpa</name>
    <name type="common">Western balsam poplar</name>
    <name type="synonym">Populus balsamifera subsp. trichocarpa</name>
    <dbReference type="NCBI Taxonomy" id="3694"/>
    <lineage>
        <taxon>Eukaryota</taxon>
        <taxon>Viridiplantae</taxon>
        <taxon>Streptophyta</taxon>
        <taxon>Embryophyta</taxon>
        <taxon>Tracheophyta</taxon>
        <taxon>Spermatophyta</taxon>
        <taxon>Magnoliopsida</taxon>
        <taxon>eudicotyledons</taxon>
        <taxon>Gunneridae</taxon>
        <taxon>Pentapetalae</taxon>
        <taxon>rosids</taxon>
        <taxon>fabids</taxon>
        <taxon>Malpighiales</taxon>
        <taxon>Salicaceae</taxon>
        <taxon>Saliceae</taxon>
        <taxon>Populus</taxon>
    </lineage>
</organism>
<evidence type="ECO:0000313" key="3">
    <source>
        <dbReference type="Proteomes" id="UP000006729"/>
    </source>
</evidence>
<sequence>MMRKETLLVALTWFLVVASITMCANATAGARLLASEQVDYPQGCRCCFFIGRIPYMRCGKMCCSSPAGENCCIAT</sequence>
<dbReference type="Gramene" id="Potri.006G017750.1.v4.1">
    <property type="protein sequence ID" value="Potri.006G017750.1.v4.1"/>
    <property type="gene ID" value="Potri.006G017750.v4.1"/>
</dbReference>
<proteinExistence type="predicted"/>
<reference evidence="2 3" key="1">
    <citation type="journal article" date="2006" name="Science">
        <title>The genome of black cottonwood, Populus trichocarpa (Torr. &amp; Gray).</title>
        <authorList>
            <person name="Tuskan G.A."/>
            <person name="Difazio S."/>
            <person name="Jansson S."/>
            <person name="Bohlmann J."/>
            <person name="Grigoriev I."/>
            <person name="Hellsten U."/>
            <person name="Putnam N."/>
            <person name="Ralph S."/>
            <person name="Rombauts S."/>
            <person name="Salamov A."/>
            <person name="Schein J."/>
            <person name="Sterck L."/>
            <person name="Aerts A."/>
            <person name="Bhalerao R.R."/>
            <person name="Bhalerao R.P."/>
            <person name="Blaudez D."/>
            <person name="Boerjan W."/>
            <person name="Brun A."/>
            <person name="Brunner A."/>
            <person name="Busov V."/>
            <person name="Campbell M."/>
            <person name="Carlson J."/>
            <person name="Chalot M."/>
            <person name="Chapman J."/>
            <person name="Chen G.L."/>
            <person name="Cooper D."/>
            <person name="Coutinho P.M."/>
            <person name="Couturier J."/>
            <person name="Covert S."/>
            <person name="Cronk Q."/>
            <person name="Cunningham R."/>
            <person name="Davis J."/>
            <person name="Degroeve S."/>
            <person name="Dejardin A."/>
            <person name="Depamphilis C."/>
            <person name="Detter J."/>
            <person name="Dirks B."/>
            <person name="Dubchak I."/>
            <person name="Duplessis S."/>
            <person name="Ehlting J."/>
            <person name="Ellis B."/>
            <person name="Gendler K."/>
            <person name="Goodstein D."/>
            <person name="Gribskov M."/>
            <person name="Grimwood J."/>
            <person name="Groover A."/>
            <person name="Gunter L."/>
            <person name="Hamberger B."/>
            <person name="Heinze B."/>
            <person name="Helariutta Y."/>
            <person name="Henrissat B."/>
            <person name="Holligan D."/>
            <person name="Holt R."/>
            <person name="Huang W."/>
            <person name="Islam-Faridi N."/>
            <person name="Jones S."/>
            <person name="Jones-Rhoades M."/>
            <person name="Jorgensen R."/>
            <person name="Joshi C."/>
            <person name="Kangasjarvi J."/>
            <person name="Karlsson J."/>
            <person name="Kelleher C."/>
            <person name="Kirkpatrick R."/>
            <person name="Kirst M."/>
            <person name="Kohler A."/>
            <person name="Kalluri U."/>
            <person name="Larimer F."/>
            <person name="Leebens-Mack J."/>
            <person name="Leple J.C."/>
            <person name="Locascio P."/>
            <person name="Lou Y."/>
            <person name="Lucas S."/>
            <person name="Martin F."/>
            <person name="Montanini B."/>
            <person name="Napoli C."/>
            <person name="Nelson D.R."/>
            <person name="Nelson C."/>
            <person name="Nieminen K."/>
            <person name="Nilsson O."/>
            <person name="Pereda V."/>
            <person name="Peter G."/>
            <person name="Philippe R."/>
            <person name="Pilate G."/>
            <person name="Poliakov A."/>
            <person name="Razumovskaya J."/>
            <person name="Richardson P."/>
            <person name="Rinaldi C."/>
            <person name="Ritland K."/>
            <person name="Rouze P."/>
            <person name="Ryaboy D."/>
            <person name="Schmutz J."/>
            <person name="Schrader J."/>
            <person name="Segerman B."/>
            <person name="Shin H."/>
            <person name="Siddiqui A."/>
            <person name="Sterky F."/>
            <person name="Terry A."/>
            <person name="Tsai C.J."/>
            <person name="Uberbacher E."/>
            <person name="Unneberg P."/>
            <person name="Vahala J."/>
            <person name="Wall K."/>
            <person name="Wessler S."/>
            <person name="Yang G."/>
            <person name="Yin T."/>
            <person name="Douglas C."/>
            <person name="Marra M."/>
            <person name="Sandberg G."/>
            <person name="Van de Peer Y."/>
            <person name="Rokhsar D."/>
        </authorList>
    </citation>
    <scope>NUCLEOTIDE SEQUENCE [LARGE SCALE GENOMIC DNA]</scope>
    <source>
        <strain evidence="3">cv. Nisqually</strain>
    </source>
</reference>
<keyword evidence="1" id="KW-0732">Signal</keyword>
<dbReference type="InParanoid" id="A0A3N7F0S3"/>
<evidence type="ECO:0000256" key="1">
    <source>
        <dbReference type="SAM" id="SignalP"/>
    </source>
</evidence>
<dbReference type="AlphaFoldDB" id="A0A3N7F0S3"/>
<accession>A0A3N7F0S3</accession>
<gene>
    <name evidence="2" type="ORF">POPTR_006G017750</name>
</gene>